<dbReference type="PANTHER" id="PTHR34136:SF1">
    <property type="entry name" value="UDP-N-ACETYL-D-MANNOSAMINURONIC ACID TRANSFERASE"/>
    <property type="match status" value="1"/>
</dbReference>
<comment type="caution">
    <text evidence="3">The sequence shown here is derived from an EMBL/GenBank/DDBJ whole genome shotgun (WGS) entry which is preliminary data.</text>
</comment>
<evidence type="ECO:0000313" key="3">
    <source>
        <dbReference type="EMBL" id="MBB2163393.1"/>
    </source>
</evidence>
<gene>
    <name evidence="4" type="ORF">HLH25_02330</name>
    <name evidence="3" type="ORF">HLH26_02370</name>
</gene>
<dbReference type="GO" id="GO:0016758">
    <property type="term" value="F:hexosyltransferase activity"/>
    <property type="evidence" value="ECO:0007669"/>
    <property type="project" value="TreeGrafter"/>
</dbReference>
<dbReference type="Proteomes" id="UP000561077">
    <property type="component" value="Unassembled WGS sequence"/>
</dbReference>
<evidence type="ECO:0000313" key="6">
    <source>
        <dbReference type="Proteomes" id="UP000561077"/>
    </source>
</evidence>
<evidence type="ECO:0000256" key="1">
    <source>
        <dbReference type="ARBA" id="ARBA00022676"/>
    </source>
</evidence>
<evidence type="ECO:0000313" key="5">
    <source>
        <dbReference type="Proteomes" id="UP000540490"/>
    </source>
</evidence>
<accession>A0A7W4NTN5</accession>
<evidence type="ECO:0000256" key="2">
    <source>
        <dbReference type="ARBA" id="ARBA00022679"/>
    </source>
</evidence>
<proteinExistence type="predicted"/>
<dbReference type="Proteomes" id="UP000540490">
    <property type="component" value="Unassembled WGS sequence"/>
</dbReference>
<dbReference type="PANTHER" id="PTHR34136">
    <property type="match status" value="1"/>
</dbReference>
<dbReference type="CDD" id="cd06533">
    <property type="entry name" value="Glyco_transf_WecG_TagA"/>
    <property type="match status" value="1"/>
</dbReference>
<protein>
    <submittedName>
        <fullName evidence="3">WecB/TagA/CpsF family glycosyltransferase</fullName>
    </submittedName>
</protein>
<dbReference type="EMBL" id="JABEQN010000002">
    <property type="protein sequence ID" value="MBB2192490.1"/>
    <property type="molecule type" value="Genomic_DNA"/>
</dbReference>
<sequence length="260" mass="29161">MKFMPVSVPQSLGPLFGLHFTLLSETEIVRLVAEHVPSPEEGVHLVVTPNIQHVALMRENGEFRKACEQAEILTCDGFPLYYYARCRGLRLPGRVTGREITQDLFAMPEALKKHRIFAVVDSERTGLVARQWACAHGMEDQFAFYVPPVGFENDPGLSGSLARLIRDHATTLLFMGVGAPRSELFVSRHRADLPPCWALCIGQSLLVALGLLPTPPFLVQRLNLEWLWRICLEPRRLTGRYVRALFGFGVAVCEDLLRLG</sequence>
<reference evidence="5 6" key="1">
    <citation type="submission" date="2020-04" db="EMBL/GenBank/DDBJ databases">
        <title>Description of novel Gluconacetobacter.</title>
        <authorList>
            <person name="Sombolestani A."/>
        </authorList>
    </citation>
    <scope>NUCLEOTIDE SEQUENCE [LARGE SCALE GENOMIC DNA]</scope>
    <source>
        <strain evidence="4 5">LMG 1728</strain>
        <strain evidence="3 6">LMG 1731</strain>
    </source>
</reference>
<dbReference type="Pfam" id="PF03808">
    <property type="entry name" value="Glyco_tran_WecG"/>
    <property type="match status" value="1"/>
</dbReference>
<organism evidence="3 6">
    <name type="scientific">Gluconacetobacter dulcium</name>
    <dbReference type="NCBI Taxonomy" id="2729096"/>
    <lineage>
        <taxon>Bacteria</taxon>
        <taxon>Pseudomonadati</taxon>
        <taxon>Pseudomonadota</taxon>
        <taxon>Alphaproteobacteria</taxon>
        <taxon>Acetobacterales</taxon>
        <taxon>Acetobacteraceae</taxon>
        <taxon>Gluconacetobacter</taxon>
    </lineage>
</organism>
<name>A0A7W4NTN5_9PROT</name>
<dbReference type="EMBL" id="JABEQO010000002">
    <property type="protein sequence ID" value="MBB2163393.1"/>
    <property type="molecule type" value="Genomic_DNA"/>
</dbReference>
<dbReference type="AlphaFoldDB" id="A0A7W4NTN5"/>
<keyword evidence="2 3" id="KW-0808">Transferase</keyword>
<keyword evidence="5" id="KW-1185">Reference proteome</keyword>
<evidence type="ECO:0000313" key="4">
    <source>
        <dbReference type="EMBL" id="MBB2192490.1"/>
    </source>
</evidence>
<dbReference type="InterPro" id="IPR004629">
    <property type="entry name" value="WecG_TagA_CpsF"/>
</dbReference>
<keyword evidence="1" id="KW-0328">Glycosyltransferase</keyword>